<dbReference type="VEuPathDB" id="ToxoDB:EMH_0067780"/>
<reference evidence="1" key="1">
    <citation type="submission" date="2013-10" db="EMBL/GenBank/DDBJ databases">
        <title>Genomic analysis of the causative agents of coccidiosis in chickens.</title>
        <authorList>
            <person name="Reid A.J."/>
            <person name="Blake D."/>
            <person name="Billington K."/>
            <person name="Browne H."/>
            <person name="Dunn M."/>
            <person name="Hung S."/>
            <person name="Kawahara F."/>
            <person name="Miranda-Saavedra D."/>
            <person name="Mourier T."/>
            <person name="Nagra H."/>
            <person name="Otto T.D."/>
            <person name="Rawlings N."/>
            <person name="Sanchez A."/>
            <person name="Sanders M."/>
            <person name="Subramaniam C."/>
            <person name="Tay Y."/>
            <person name="Dear P."/>
            <person name="Doerig C."/>
            <person name="Gruber A."/>
            <person name="Parkinson J."/>
            <person name="Shirley M."/>
            <person name="Wan K.L."/>
            <person name="Berriman M."/>
            <person name="Tomley F."/>
            <person name="Pain A."/>
        </authorList>
    </citation>
    <scope>NUCLEOTIDE SEQUENCE [LARGE SCALE GENOMIC DNA]</scope>
    <source>
        <strain evidence="1">Houghton</strain>
    </source>
</reference>
<dbReference type="Gene3D" id="1.20.58.1120">
    <property type="match status" value="1"/>
</dbReference>
<proteinExistence type="predicted"/>
<dbReference type="PANTHER" id="PTHR22878">
    <property type="entry name" value="DYNEIN HEAVY CHAIN 6, AXONEMAL-LIKE-RELATED"/>
    <property type="match status" value="1"/>
</dbReference>
<protein>
    <submittedName>
        <fullName evidence="1">Uncharacterized protein</fullName>
    </submittedName>
</protein>
<dbReference type="GO" id="GO:0007018">
    <property type="term" value="P:microtubule-based movement"/>
    <property type="evidence" value="ECO:0007669"/>
    <property type="project" value="InterPro"/>
</dbReference>
<sequence length="150" mass="17700">MTSKEGEYVPFGEDYIIEGPVETYLANFETHMRKQMRDILEVAKGTSENWEVEKPREEWLRDYCSQVCLVASQIMWTEEVARCFEELEGGSENAMKDYKKVYDDRIDKLIRQVQQDLDRNLRIKIITLITIDVHLRDVVESFITKKITEG</sequence>
<dbReference type="EMBL" id="HG683375">
    <property type="protein sequence ID" value="CDJ31554.1"/>
    <property type="molecule type" value="Genomic_DNA"/>
</dbReference>
<organism evidence="1 2">
    <name type="scientific">Eimeria mitis</name>
    <dbReference type="NCBI Taxonomy" id="44415"/>
    <lineage>
        <taxon>Eukaryota</taxon>
        <taxon>Sar</taxon>
        <taxon>Alveolata</taxon>
        <taxon>Apicomplexa</taxon>
        <taxon>Conoidasida</taxon>
        <taxon>Coccidia</taxon>
        <taxon>Eucoccidiorida</taxon>
        <taxon>Eimeriorina</taxon>
        <taxon>Eimeriidae</taxon>
        <taxon>Eimeria</taxon>
    </lineage>
</organism>
<accession>U6K1J4</accession>
<dbReference type="InterPro" id="IPR026983">
    <property type="entry name" value="DHC"/>
</dbReference>
<dbReference type="GO" id="GO:0045505">
    <property type="term" value="F:dynein intermediate chain binding"/>
    <property type="evidence" value="ECO:0007669"/>
    <property type="project" value="InterPro"/>
</dbReference>
<name>U6K1J4_9EIME</name>
<dbReference type="RefSeq" id="XP_013354119.1">
    <property type="nucleotide sequence ID" value="XM_013498665.1"/>
</dbReference>
<dbReference type="Proteomes" id="UP000030744">
    <property type="component" value="Unassembled WGS sequence"/>
</dbReference>
<dbReference type="AlphaFoldDB" id="U6K1J4"/>
<dbReference type="GO" id="GO:0051959">
    <property type="term" value="F:dynein light intermediate chain binding"/>
    <property type="evidence" value="ECO:0007669"/>
    <property type="project" value="InterPro"/>
</dbReference>
<evidence type="ECO:0000313" key="2">
    <source>
        <dbReference type="Proteomes" id="UP000030744"/>
    </source>
</evidence>
<reference evidence="1" key="2">
    <citation type="submission" date="2013-10" db="EMBL/GenBank/DDBJ databases">
        <authorList>
            <person name="Aslett M."/>
        </authorList>
    </citation>
    <scope>NUCLEOTIDE SEQUENCE [LARGE SCALE GENOMIC DNA]</scope>
    <source>
        <strain evidence="1">Houghton</strain>
    </source>
</reference>
<dbReference type="OrthoDB" id="429180at2759"/>
<keyword evidence="2" id="KW-1185">Reference proteome</keyword>
<dbReference type="GO" id="GO:0030286">
    <property type="term" value="C:dynein complex"/>
    <property type="evidence" value="ECO:0007669"/>
    <property type="project" value="InterPro"/>
</dbReference>
<gene>
    <name evidence="1" type="ORF">EMH_0067780</name>
</gene>
<dbReference type="GeneID" id="25381320"/>
<dbReference type="PANTHER" id="PTHR22878:SF69">
    <property type="entry name" value="DYNEIN HEAVY CHAIN"/>
    <property type="match status" value="1"/>
</dbReference>
<evidence type="ECO:0000313" key="1">
    <source>
        <dbReference type="EMBL" id="CDJ31554.1"/>
    </source>
</evidence>